<feature type="transmembrane region" description="Helical" evidence="1">
    <location>
        <begin position="83"/>
        <end position="111"/>
    </location>
</feature>
<evidence type="ECO:0008006" key="4">
    <source>
        <dbReference type="Google" id="ProtNLM"/>
    </source>
</evidence>
<feature type="transmembrane region" description="Helical" evidence="1">
    <location>
        <begin position="168"/>
        <end position="188"/>
    </location>
</feature>
<dbReference type="Proteomes" id="UP000196475">
    <property type="component" value="Unassembled WGS sequence"/>
</dbReference>
<evidence type="ECO:0000313" key="3">
    <source>
        <dbReference type="Proteomes" id="UP000196475"/>
    </source>
</evidence>
<keyword evidence="1" id="KW-1133">Transmembrane helix</keyword>
<reference evidence="3" key="1">
    <citation type="submission" date="2016-06" db="EMBL/GenBank/DDBJ databases">
        <authorList>
            <person name="Nascimento L."/>
            <person name="Pereira R.V."/>
            <person name="Martins L.F."/>
            <person name="Quaggio R.B."/>
            <person name="Silva A.M."/>
            <person name="Setubal J.C."/>
        </authorList>
    </citation>
    <scope>NUCLEOTIDE SEQUENCE [LARGE SCALE GENOMIC DNA]</scope>
</reference>
<dbReference type="AlphaFoldDB" id="A0A1Y3PAE4"/>
<dbReference type="EMBL" id="LZRT01000134">
    <property type="protein sequence ID" value="OUM84313.1"/>
    <property type="molecule type" value="Genomic_DNA"/>
</dbReference>
<organism evidence="2 3">
    <name type="scientific">Bacillus thermozeamaize</name>
    <dbReference type="NCBI Taxonomy" id="230954"/>
    <lineage>
        <taxon>Bacteria</taxon>
        <taxon>Bacillati</taxon>
        <taxon>Bacillota</taxon>
        <taxon>Bacilli</taxon>
        <taxon>Bacillales</taxon>
        <taxon>Bacillaceae</taxon>
        <taxon>Bacillus</taxon>
    </lineage>
</organism>
<feature type="transmembrane region" description="Helical" evidence="1">
    <location>
        <begin position="12"/>
        <end position="31"/>
    </location>
</feature>
<gene>
    <name evidence="2" type="ORF">BAA01_04540</name>
</gene>
<protein>
    <recommendedName>
        <fullName evidence="4">DUF4386 domain-containing protein</fullName>
    </recommendedName>
</protein>
<proteinExistence type="predicted"/>
<accession>A0A1Y3PAE4</accession>
<feature type="transmembrane region" description="Helical" evidence="1">
    <location>
        <begin position="51"/>
        <end position="71"/>
    </location>
</feature>
<sequence>MHRINAPTHLTLDGKLTLTGGLLLPVATMFHPPLTDPWAGELALEAVSKSLNWTGVHLLFGFGLTLWLLGLSHCEQKICRPPAATPLWIVALGMWYLILVAELAVMPPLLTALTTFSDPIGRASLQPLWDAWFAFSLTGGYVAMGLVWLGVILCSLRTLGAENRPGWWLHWGWLSGVCGIIGLIGALLVPEQAVILLLVTSLPPYLWTLVFPFQL</sequence>
<evidence type="ECO:0000256" key="1">
    <source>
        <dbReference type="SAM" id="Phobius"/>
    </source>
</evidence>
<comment type="caution">
    <text evidence="2">The sequence shown here is derived from an EMBL/GenBank/DDBJ whole genome shotgun (WGS) entry which is preliminary data.</text>
</comment>
<name>A0A1Y3PAE4_9BACI</name>
<feature type="transmembrane region" description="Helical" evidence="1">
    <location>
        <begin position="131"/>
        <end position="156"/>
    </location>
</feature>
<evidence type="ECO:0000313" key="2">
    <source>
        <dbReference type="EMBL" id="OUM84313.1"/>
    </source>
</evidence>
<keyword evidence="1" id="KW-0812">Transmembrane</keyword>
<feature type="transmembrane region" description="Helical" evidence="1">
    <location>
        <begin position="194"/>
        <end position="213"/>
    </location>
</feature>
<keyword evidence="1" id="KW-0472">Membrane</keyword>